<feature type="region of interest" description="Disordered" evidence="1">
    <location>
        <begin position="79"/>
        <end position="107"/>
    </location>
</feature>
<reference evidence="2 3" key="1">
    <citation type="submission" date="2014-07" db="EMBL/GenBank/DDBJ databases">
        <title>Genomic and transcriptomic analysis on Apis cerana provide comprehensive insights into honey bee biology.</title>
        <authorList>
            <person name="Diao Q."/>
            <person name="Sun L."/>
            <person name="Zheng H."/>
            <person name="Zheng H."/>
            <person name="Xu S."/>
            <person name="Wang S."/>
            <person name="Zeng Z."/>
            <person name="Hu F."/>
            <person name="Su S."/>
            <person name="Wu J."/>
        </authorList>
    </citation>
    <scope>NUCLEOTIDE SEQUENCE [LARGE SCALE GENOMIC DNA]</scope>
    <source>
        <tissue evidence="2">Pupae without intestine</tissue>
    </source>
</reference>
<dbReference type="GO" id="GO:0003964">
    <property type="term" value="F:RNA-directed DNA polymerase activity"/>
    <property type="evidence" value="ECO:0007669"/>
    <property type="project" value="UniProtKB-KW"/>
</dbReference>
<evidence type="ECO:0000313" key="2">
    <source>
        <dbReference type="EMBL" id="PBC25060.1"/>
    </source>
</evidence>
<dbReference type="Proteomes" id="UP000242457">
    <property type="component" value="Unassembled WGS sequence"/>
</dbReference>
<gene>
    <name evidence="2" type="ORF">APICC_07618</name>
</gene>
<protein>
    <submittedName>
        <fullName evidence="2">Reverse transcriptase</fullName>
    </submittedName>
</protein>
<keyword evidence="2" id="KW-0808">Transferase</keyword>
<name>A0A2A3DZU9_APICC</name>
<feature type="compositionally biased region" description="Polar residues" evidence="1">
    <location>
        <begin position="90"/>
        <end position="107"/>
    </location>
</feature>
<proteinExistence type="predicted"/>
<dbReference type="OrthoDB" id="9802488at2759"/>
<accession>A0A2A3DZU9</accession>
<sequence>MVPRCRRESQYVKHRDTQHLEKEIIWRCAACHKRFGKLHGKCHLPKCKELKVSKGVAKFKCGFFQESFLSQIRLSMHDMHKHPATRNSKRAQNTSRGNTRPVSRVSV</sequence>
<feature type="compositionally biased region" description="Basic residues" evidence="1">
    <location>
        <begin position="79"/>
        <end position="89"/>
    </location>
</feature>
<dbReference type="AlphaFoldDB" id="A0A2A3DZU9"/>
<organism evidence="2 3">
    <name type="scientific">Apis cerana cerana</name>
    <name type="common">Oriental honeybee</name>
    <dbReference type="NCBI Taxonomy" id="94128"/>
    <lineage>
        <taxon>Eukaryota</taxon>
        <taxon>Metazoa</taxon>
        <taxon>Ecdysozoa</taxon>
        <taxon>Arthropoda</taxon>
        <taxon>Hexapoda</taxon>
        <taxon>Insecta</taxon>
        <taxon>Pterygota</taxon>
        <taxon>Neoptera</taxon>
        <taxon>Endopterygota</taxon>
        <taxon>Hymenoptera</taxon>
        <taxon>Apocrita</taxon>
        <taxon>Aculeata</taxon>
        <taxon>Apoidea</taxon>
        <taxon>Anthophila</taxon>
        <taxon>Apidae</taxon>
        <taxon>Apis</taxon>
    </lineage>
</organism>
<dbReference type="EMBL" id="KZ288693">
    <property type="protein sequence ID" value="PBC25060.1"/>
    <property type="molecule type" value="Genomic_DNA"/>
</dbReference>
<keyword evidence="3" id="KW-1185">Reference proteome</keyword>
<keyword evidence="2" id="KW-0695">RNA-directed DNA polymerase</keyword>
<evidence type="ECO:0000256" key="1">
    <source>
        <dbReference type="SAM" id="MobiDB-lite"/>
    </source>
</evidence>
<keyword evidence="2" id="KW-0548">Nucleotidyltransferase</keyword>
<evidence type="ECO:0000313" key="3">
    <source>
        <dbReference type="Proteomes" id="UP000242457"/>
    </source>
</evidence>